<organism evidence="2 3">
    <name type="scientific">Streptococcus henryi</name>
    <dbReference type="NCBI Taxonomy" id="439219"/>
    <lineage>
        <taxon>Bacteria</taxon>
        <taxon>Bacillati</taxon>
        <taxon>Bacillota</taxon>
        <taxon>Bacilli</taxon>
        <taxon>Lactobacillales</taxon>
        <taxon>Streptococcaceae</taxon>
        <taxon>Streptococcus</taxon>
    </lineage>
</organism>
<name>A0A1G6BSD5_9STRE</name>
<keyword evidence="1" id="KW-0472">Membrane</keyword>
<feature type="transmembrane region" description="Helical" evidence="1">
    <location>
        <begin position="42"/>
        <end position="60"/>
    </location>
</feature>
<gene>
    <name evidence="2" type="ORF">SAMN02910293_01176</name>
</gene>
<accession>A0A1G6BSD5</accession>
<protein>
    <submittedName>
        <fullName evidence="2">Uncharacterized protein</fullName>
    </submittedName>
</protein>
<feature type="transmembrane region" description="Helical" evidence="1">
    <location>
        <begin position="119"/>
        <end position="141"/>
    </location>
</feature>
<keyword evidence="3" id="KW-1185">Reference proteome</keyword>
<feature type="transmembrane region" description="Helical" evidence="1">
    <location>
        <begin position="12"/>
        <end position="30"/>
    </location>
</feature>
<proteinExistence type="predicted"/>
<keyword evidence="1" id="KW-0812">Transmembrane</keyword>
<evidence type="ECO:0000256" key="1">
    <source>
        <dbReference type="SAM" id="Phobius"/>
    </source>
</evidence>
<feature type="transmembrane region" description="Helical" evidence="1">
    <location>
        <begin position="93"/>
        <end position="113"/>
    </location>
</feature>
<dbReference type="EMBL" id="FMXP01000014">
    <property type="protein sequence ID" value="SDB23514.1"/>
    <property type="molecule type" value="Genomic_DNA"/>
</dbReference>
<dbReference type="Proteomes" id="UP000182508">
    <property type="component" value="Unassembled WGS sequence"/>
</dbReference>
<dbReference type="STRING" id="439219.SAMN02910293_01176"/>
<evidence type="ECO:0000313" key="3">
    <source>
        <dbReference type="Proteomes" id="UP000182508"/>
    </source>
</evidence>
<evidence type="ECO:0000313" key="2">
    <source>
        <dbReference type="EMBL" id="SDB23514.1"/>
    </source>
</evidence>
<dbReference type="RefSeq" id="WP_074486011.1">
    <property type="nucleotide sequence ID" value="NZ_FMXP01000014.1"/>
</dbReference>
<reference evidence="2 3" key="1">
    <citation type="submission" date="2016-10" db="EMBL/GenBank/DDBJ databases">
        <authorList>
            <person name="de Groot N.N."/>
        </authorList>
    </citation>
    <scope>NUCLEOTIDE SEQUENCE [LARGE SCALE GENOMIC DNA]</scope>
    <source>
        <strain evidence="2 3">A-4</strain>
    </source>
</reference>
<keyword evidence="1" id="KW-1133">Transmembrane helix</keyword>
<dbReference type="AlphaFoldDB" id="A0A1G6BSD5"/>
<sequence length="149" mass="17069">MKKITQESLIKDAKSTLFATLVLTAIMVYLMMDAGFSRDDMVVGLTIIALVWISDGYRSIRLLIDKAYLKQYWIIRTDERNVQIENIVLRRMFQIIFVLYFAGAGLVLGYFSQDLSSEVQGILAAAFAGLTALLALTFYSLKWYYQRKL</sequence>